<dbReference type="InterPro" id="IPR021309">
    <property type="entry name" value="YgaP-like_TM"/>
</dbReference>
<proteinExistence type="predicted"/>
<dbReference type="Pfam" id="PF11127">
    <property type="entry name" value="YgaP-like_TM"/>
    <property type="match status" value="1"/>
</dbReference>
<evidence type="ECO:0000259" key="2">
    <source>
        <dbReference type="Pfam" id="PF11127"/>
    </source>
</evidence>
<keyword evidence="1" id="KW-1133">Transmembrane helix</keyword>
<dbReference type="EMBL" id="JACHIH010000006">
    <property type="protein sequence ID" value="MBB5046813.1"/>
    <property type="molecule type" value="Genomic_DNA"/>
</dbReference>
<dbReference type="Proteomes" id="UP000542353">
    <property type="component" value="Unassembled WGS sequence"/>
</dbReference>
<evidence type="ECO:0000256" key="1">
    <source>
        <dbReference type="SAM" id="Phobius"/>
    </source>
</evidence>
<dbReference type="RefSeq" id="WP_184256064.1">
    <property type="nucleotide sequence ID" value="NZ_JACHIH010000006.1"/>
</dbReference>
<organism evidence="3 4">
    <name type="scientific">Rhodopseudomonas rhenobacensis</name>
    <dbReference type="NCBI Taxonomy" id="87461"/>
    <lineage>
        <taxon>Bacteria</taxon>
        <taxon>Pseudomonadati</taxon>
        <taxon>Pseudomonadota</taxon>
        <taxon>Alphaproteobacteria</taxon>
        <taxon>Hyphomicrobiales</taxon>
        <taxon>Nitrobacteraceae</taxon>
        <taxon>Rhodopseudomonas</taxon>
    </lineage>
</organism>
<evidence type="ECO:0000313" key="4">
    <source>
        <dbReference type="Proteomes" id="UP000542353"/>
    </source>
</evidence>
<protein>
    <recommendedName>
        <fullName evidence="2">Inner membrane protein YgaP-like transmembrane domain-containing protein</fullName>
    </recommendedName>
</protein>
<keyword evidence="4" id="KW-1185">Reference proteome</keyword>
<accession>A0A7W7Z2R8</accession>
<feature type="transmembrane region" description="Helical" evidence="1">
    <location>
        <begin position="40"/>
        <end position="58"/>
    </location>
</feature>
<dbReference type="AlphaFoldDB" id="A0A7W7Z2R8"/>
<name>A0A7W7Z2R8_9BRAD</name>
<gene>
    <name evidence="3" type="ORF">HNR60_001561</name>
</gene>
<sequence length="63" mass="6496">MSTNVGMIDRALRALVGLALIGWALTGGPIWAWIGVVPLLTAALGFCPAYTLIGLNTCPAKKG</sequence>
<keyword evidence="1" id="KW-0812">Transmembrane</keyword>
<reference evidence="3 4" key="1">
    <citation type="submission" date="2020-08" db="EMBL/GenBank/DDBJ databases">
        <title>Genomic Encyclopedia of Type Strains, Phase IV (KMG-IV): sequencing the most valuable type-strain genomes for metagenomic binning, comparative biology and taxonomic classification.</title>
        <authorList>
            <person name="Goeker M."/>
        </authorList>
    </citation>
    <scope>NUCLEOTIDE SEQUENCE [LARGE SCALE GENOMIC DNA]</scope>
    <source>
        <strain evidence="3 4">DSM 12706</strain>
    </source>
</reference>
<evidence type="ECO:0000313" key="3">
    <source>
        <dbReference type="EMBL" id="MBB5046813.1"/>
    </source>
</evidence>
<feature type="domain" description="Inner membrane protein YgaP-like transmembrane" evidence="2">
    <location>
        <begin position="1"/>
        <end position="61"/>
    </location>
</feature>
<comment type="caution">
    <text evidence="3">The sequence shown here is derived from an EMBL/GenBank/DDBJ whole genome shotgun (WGS) entry which is preliminary data.</text>
</comment>
<keyword evidence="1" id="KW-0472">Membrane</keyword>
<feature type="transmembrane region" description="Helical" evidence="1">
    <location>
        <begin position="12"/>
        <end position="34"/>
    </location>
</feature>